<dbReference type="Proteomes" id="UP000250043">
    <property type="component" value="Unassembled WGS sequence"/>
</dbReference>
<dbReference type="AlphaFoldDB" id="A0A8E2J6D1"/>
<organism evidence="1 2">
    <name type="scientific">Obba rivulosa</name>
    <dbReference type="NCBI Taxonomy" id="1052685"/>
    <lineage>
        <taxon>Eukaryota</taxon>
        <taxon>Fungi</taxon>
        <taxon>Dikarya</taxon>
        <taxon>Basidiomycota</taxon>
        <taxon>Agaricomycotina</taxon>
        <taxon>Agaricomycetes</taxon>
        <taxon>Polyporales</taxon>
        <taxon>Gelatoporiaceae</taxon>
        <taxon>Obba</taxon>
    </lineage>
</organism>
<gene>
    <name evidence="1" type="ORF">OBBRIDRAFT_800464</name>
</gene>
<evidence type="ECO:0000313" key="1">
    <source>
        <dbReference type="EMBL" id="OCH95588.1"/>
    </source>
</evidence>
<sequence>MAPRACCQNTSGRSIPMTSSLALIFVEYVGVTIFRAKHLSFQCALSLANSSRGTDAVRGKWLAHPERESGRGFGRRRVRKVAGNMQNNLSLRYTAQAEAIRDVRETMFAYKVKKP</sequence>
<dbReference type="EMBL" id="KV722335">
    <property type="protein sequence ID" value="OCH95588.1"/>
    <property type="molecule type" value="Genomic_DNA"/>
</dbReference>
<keyword evidence="2" id="KW-1185">Reference proteome</keyword>
<proteinExistence type="predicted"/>
<reference evidence="1 2" key="1">
    <citation type="submission" date="2016-07" db="EMBL/GenBank/DDBJ databases">
        <title>Draft genome of the white-rot fungus Obba rivulosa 3A-2.</title>
        <authorList>
            <consortium name="DOE Joint Genome Institute"/>
            <person name="Miettinen O."/>
            <person name="Riley R."/>
            <person name="Acob R."/>
            <person name="Barry K."/>
            <person name="Cullen D."/>
            <person name="De Vries R."/>
            <person name="Hainaut M."/>
            <person name="Hatakka A."/>
            <person name="Henrissat B."/>
            <person name="Hilden K."/>
            <person name="Kuo R."/>
            <person name="Labutti K."/>
            <person name="Lipzen A."/>
            <person name="Makela M.R."/>
            <person name="Sandor L."/>
            <person name="Spatafora J.W."/>
            <person name="Grigoriev I.V."/>
            <person name="Hibbett D.S."/>
        </authorList>
    </citation>
    <scope>NUCLEOTIDE SEQUENCE [LARGE SCALE GENOMIC DNA]</scope>
    <source>
        <strain evidence="1 2">3A-2</strain>
    </source>
</reference>
<name>A0A8E2J6D1_9APHY</name>
<evidence type="ECO:0000313" key="2">
    <source>
        <dbReference type="Proteomes" id="UP000250043"/>
    </source>
</evidence>
<accession>A0A8E2J6D1</accession>
<protein>
    <submittedName>
        <fullName evidence="1">Uncharacterized protein</fullName>
    </submittedName>
</protein>